<proteinExistence type="predicted"/>
<reference evidence="1 2" key="1">
    <citation type="submission" date="2018-06" db="EMBL/GenBank/DDBJ databases">
        <authorList>
            <consortium name="Pathogen Informatics"/>
            <person name="Doyle S."/>
        </authorList>
    </citation>
    <scope>NUCLEOTIDE SEQUENCE [LARGE SCALE GENOMIC DNA]</scope>
    <source>
        <strain evidence="1 2">NCTC7922</strain>
    </source>
</reference>
<name>A0A2X1QIF3_ECOLX</name>
<dbReference type="InterPro" id="IPR009663">
    <property type="entry name" value="PAP_PilO"/>
</dbReference>
<sequence length="434" mass="49145">MSDPTHKIIIPVPLLHGKKAFLTGIDWNNKPASFRNVRSFAQSQNADFYLSYQYRDNESKDSNTMVAIFRRKEADIPRNIQKYYSLAMLIRPILKSGGYAIFDVPSSNDEKKYGFVSVVNEILVNDVTGTRYEIAEARNTFLMLNTEPENGWIRYEPEIFSENGKHTVLPLTTLTEAKKHPADARFTPVSMGKQLITASMFIALIGASWFAWQYYQNWQAEKTAQEEAARKAVAEQSPPPWLSQPENREFIRGCSHAWSSLPLSVVGWRFTLAECQANGTSGNLRASYTNIAGTTVSDFSLRITEIFGTTPFMVMPEGNSGGFSLPVNFQLSQTPLSVDTLPTVPALQEQLTTFSQSMRIKIDWREVNNSITDDEGNTIQPPWKEYDLEMQTDIPPFALFENFSNRSVHFSGVTMQLLDGGRLRYQLTGKFYAR</sequence>
<dbReference type="Pfam" id="PF06864">
    <property type="entry name" value="PAP_PilO"/>
    <property type="match status" value="1"/>
</dbReference>
<accession>A0A2X1QIF3</accession>
<dbReference type="AlphaFoldDB" id="A0A2X1QIF3"/>
<organism evidence="1 2">
    <name type="scientific">Escherichia coli</name>
    <dbReference type="NCBI Taxonomy" id="562"/>
    <lineage>
        <taxon>Bacteria</taxon>
        <taxon>Pseudomonadati</taxon>
        <taxon>Pseudomonadota</taxon>
        <taxon>Gammaproteobacteria</taxon>
        <taxon>Enterobacterales</taxon>
        <taxon>Enterobacteriaceae</taxon>
        <taxon>Escherichia</taxon>
    </lineage>
</organism>
<evidence type="ECO:0000313" key="1">
    <source>
        <dbReference type="EMBL" id="STM08519.1"/>
    </source>
</evidence>
<dbReference type="EMBL" id="UGFC01000002">
    <property type="protein sequence ID" value="STM08519.1"/>
    <property type="molecule type" value="Genomic_DNA"/>
</dbReference>
<protein>
    <submittedName>
        <fullName evidence="1">Putative Pilin accessory protein pilO</fullName>
    </submittedName>
</protein>
<evidence type="ECO:0000313" key="2">
    <source>
        <dbReference type="Proteomes" id="UP000254174"/>
    </source>
</evidence>
<dbReference type="RefSeq" id="WP_205901974.1">
    <property type="nucleotide sequence ID" value="NZ_JACYKZ010000029.1"/>
</dbReference>
<gene>
    <name evidence="1" type="ORF">NCTC7922_00115</name>
</gene>
<dbReference type="Proteomes" id="UP000254174">
    <property type="component" value="Unassembled WGS sequence"/>
</dbReference>